<keyword evidence="9" id="KW-1185">Reference proteome</keyword>
<dbReference type="SUPFAM" id="SSF52518">
    <property type="entry name" value="Thiamin diphosphate-binding fold (THDP-binding)"/>
    <property type="match status" value="2"/>
</dbReference>
<evidence type="ECO:0000313" key="9">
    <source>
        <dbReference type="Proteomes" id="UP000321558"/>
    </source>
</evidence>
<dbReference type="GO" id="GO:0005829">
    <property type="term" value="C:cytosol"/>
    <property type="evidence" value="ECO:0007669"/>
    <property type="project" value="TreeGrafter"/>
</dbReference>
<dbReference type="SMART" id="SM00861">
    <property type="entry name" value="Transket_pyr"/>
    <property type="match status" value="1"/>
</dbReference>
<gene>
    <name evidence="6 8" type="primary">odhA</name>
    <name evidence="8" type="ORF">OSO01_04600</name>
</gene>
<dbReference type="Proteomes" id="UP000321558">
    <property type="component" value="Unassembled WGS sequence"/>
</dbReference>
<dbReference type="FunFam" id="3.40.50.970:FF:000036">
    <property type="entry name" value="2-oxoglutarate dehydrogenase E1 component"/>
    <property type="match status" value="1"/>
</dbReference>
<feature type="domain" description="Transketolase-like pyrimidine-binding" evidence="7">
    <location>
        <begin position="603"/>
        <end position="799"/>
    </location>
</feature>
<evidence type="ECO:0000256" key="3">
    <source>
        <dbReference type="ARBA" id="ARBA00023052"/>
    </source>
</evidence>
<comment type="caution">
    <text evidence="8">The sequence shown here is derived from an EMBL/GenBank/DDBJ whole genome shotgun (WGS) entry which is preliminary data.</text>
</comment>
<comment type="function">
    <text evidence="6">E1 component of the 2-oxoglutarate dehydrogenase (OGDH) complex which catalyzes the decarboxylation of 2-oxoglutarate, the first step in the conversion of 2-oxoglutarate to succinyl-CoA and CO(2).</text>
</comment>
<comment type="cofactor">
    <cofactor evidence="1 6">
        <name>thiamine diphosphate</name>
        <dbReference type="ChEBI" id="CHEBI:58937"/>
    </cofactor>
</comment>
<evidence type="ECO:0000313" key="8">
    <source>
        <dbReference type="EMBL" id="GEN85721.1"/>
    </source>
</evidence>
<dbReference type="InterPro" id="IPR023784">
    <property type="entry name" value="2oxoglutarate_DH_E1_bac"/>
</dbReference>
<dbReference type="NCBIfam" id="TIGR00239">
    <property type="entry name" value="2oxo_dh_E1"/>
    <property type="match status" value="1"/>
</dbReference>
<dbReference type="PANTHER" id="PTHR23152:SF4">
    <property type="entry name" value="2-OXOADIPATE DEHYDROGENASE COMPLEX COMPONENT E1"/>
    <property type="match status" value="1"/>
</dbReference>
<dbReference type="Gene3D" id="3.40.50.11610">
    <property type="entry name" value="Multifunctional 2-oxoglutarate metabolism enzyme, C-terminal domain"/>
    <property type="match status" value="1"/>
</dbReference>
<dbReference type="AlphaFoldDB" id="A0A511ZE87"/>
<dbReference type="HAMAP" id="MF_01169">
    <property type="entry name" value="SucA_OdhA"/>
    <property type="match status" value="1"/>
</dbReference>
<dbReference type="EMBL" id="BJYM01000002">
    <property type="protein sequence ID" value="GEN85721.1"/>
    <property type="molecule type" value="Genomic_DNA"/>
</dbReference>
<comment type="subunit">
    <text evidence="6">Homodimer. Part of the 2-oxoglutarate dehydrogenase (OGDH) complex composed of E1 (2-oxoglutarate dehydrogenase), E2 (dihydrolipoamide succinyltransferase) and E3 (dihydrolipoamide dehydrogenase); the complex contains multiple copies of the three enzymatic components (E1, E2 and E3).</text>
</comment>
<dbReference type="RefSeq" id="WP_147208223.1">
    <property type="nucleotide sequence ID" value="NZ_BJYM01000002.1"/>
</dbReference>
<dbReference type="EC" id="1.2.4.2" evidence="6"/>
<dbReference type="Pfam" id="PF16870">
    <property type="entry name" value="OxoGdeHyase_C"/>
    <property type="match status" value="1"/>
</dbReference>
<dbReference type="Gene3D" id="3.40.50.970">
    <property type="match status" value="1"/>
</dbReference>
<dbReference type="CDD" id="cd02016">
    <property type="entry name" value="TPP_E1_OGDC_like"/>
    <property type="match status" value="1"/>
</dbReference>
<dbReference type="GO" id="GO:0006096">
    <property type="term" value="P:glycolytic process"/>
    <property type="evidence" value="ECO:0007669"/>
    <property type="project" value="UniProtKB-UniRule"/>
</dbReference>
<dbReference type="InterPro" id="IPR042179">
    <property type="entry name" value="KGD_C_sf"/>
</dbReference>
<name>A0A511ZE87_9BACI</name>
<sequence>MPGNEESAEKFWGQFHGQNAGYLEQQYELYKEDPELVESSIKSLFDTHGAPAWMTGEEVISPISEQPASNLNVSENFDVTKLTSAIKLVEAIRRYGHTDADIYSVGGYKSAPSQMLSLKHYDLTEADLRKIPASWIWEREKEGVETGLDVINLMKKYYTGTITFEYDHVNNDDERTWLFDLIEEGNARFDPDQEERKDILKRLSEVEGFEKFLHKTFVGQKRFSIEGLESMIPMIDFLVKYANEDNIEHVMMGMAHRGRLAVLANVLKKPYDKIFSEFNYTRDKELMPSEGSKAINYGWTGDVKYHFGAEKEVIHGSKVNTKITLAHNPSHLEFVNPVVEGFARAAQDERDVSGYPERDINKAMPLVIHGDAAFIGEGVVAETLNLSGLPGYTTGGTVHLIANNQLGYTTDRVDGRSTRYASDLAKGFEIPVIRVSADDPISCISAIKIACEYRKKFHKDILIDLVGYRRYGHNEMDEPRTTQPQLYSEIDNHPSVSTLFARAMEERNLLESGEFDEIKNEIETRLSDIYKGMTESEIGEPQPKSMPEVLSNRLDQFETAVDLETLQKINEELLERPEGFKGFKKTERILQRRKDALKEGNKADWGTGEALAFASILKDGTPIRLTGQDTERGTFAHRHVVLHDVETGEKYSPMHGLSDVKASFDVRNSPLSEAAVLGFEYGYSVYSPNTLVIWEAQFGDFANAGQVIIDQFIASARAKWNEKSNMVLLLPHGYEGQGPEHSSARLERYLQMAAENNWIVANVTSSAQLFHLLRRQAVMRSRPEARPLILMTPKSSLIRDYKMASSAEEFTSGGFKTLREQPYFDTDPEKATRLLLGSGKIMLDIEGEMEEAEEACDWIRALRVEQIYPFPKKAIQEEIKKLPNLKEIVWVQEEPKNMGSWDFVDDYLRDLLEENQELHVISRPKRAAPAGGIPTVHKTAHKYIIDQALSEFEGGKSSAGN</sequence>
<accession>A0A511ZE87</accession>
<dbReference type="PIRSF" id="PIRSF000157">
    <property type="entry name" value="Oxoglu_dh_E1"/>
    <property type="match status" value="1"/>
</dbReference>
<dbReference type="OrthoDB" id="9759785at2"/>
<dbReference type="PANTHER" id="PTHR23152">
    <property type="entry name" value="2-OXOGLUTARATE DEHYDROGENASE"/>
    <property type="match status" value="1"/>
</dbReference>
<keyword evidence="4 6" id="KW-0324">Glycolysis</keyword>
<dbReference type="NCBIfam" id="NF006914">
    <property type="entry name" value="PRK09404.1"/>
    <property type="match status" value="1"/>
</dbReference>
<dbReference type="NCBIfam" id="NF008907">
    <property type="entry name" value="PRK12270.1"/>
    <property type="match status" value="1"/>
</dbReference>
<proteinExistence type="inferred from homology"/>
<dbReference type="STRING" id="582851.GCA_900162665_02689"/>
<evidence type="ECO:0000256" key="6">
    <source>
        <dbReference type="HAMAP-Rule" id="MF_01169"/>
    </source>
</evidence>
<dbReference type="Pfam" id="PF00676">
    <property type="entry name" value="E1_dh"/>
    <property type="match status" value="1"/>
</dbReference>
<dbReference type="GO" id="GO:0030976">
    <property type="term" value="F:thiamine pyrophosphate binding"/>
    <property type="evidence" value="ECO:0007669"/>
    <property type="project" value="UniProtKB-UniRule"/>
</dbReference>
<dbReference type="InterPro" id="IPR031717">
    <property type="entry name" value="ODO-1/KGD_C"/>
</dbReference>
<dbReference type="InterPro" id="IPR011603">
    <property type="entry name" value="2oxoglutarate_DH_E1"/>
</dbReference>
<dbReference type="Gene3D" id="3.40.50.12470">
    <property type="match status" value="1"/>
</dbReference>
<evidence type="ECO:0000256" key="4">
    <source>
        <dbReference type="ARBA" id="ARBA00023152"/>
    </source>
</evidence>
<dbReference type="Pfam" id="PF02779">
    <property type="entry name" value="Transket_pyr"/>
    <property type="match status" value="1"/>
</dbReference>
<reference evidence="8 9" key="1">
    <citation type="submission" date="2019-07" db="EMBL/GenBank/DDBJ databases">
        <title>Whole genome shotgun sequence of Oceanobacillus sojae NBRC 105379.</title>
        <authorList>
            <person name="Hosoyama A."/>
            <person name="Uohara A."/>
            <person name="Ohji S."/>
            <person name="Ichikawa N."/>
        </authorList>
    </citation>
    <scope>NUCLEOTIDE SEQUENCE [LARGE SCALE GENOMIC DNA]</scope>
    <source>
        <strain evidence="8 9">NBRC 105379</strain>
    </source>
</reference>
<dbReference type="InterPro" id="IPR005475">
    <property type="entry name" value="Transketolase-like_Pyr-bd"/>
</dbReference>
<evidence type="ECO:0000256" key="1">
    <source>
        <dbReference type="ARBA" id="ARBA00001964"/>
    </source>
</evidence>
<evidence type="ECO:0000256" key="2">
    <source>
        <dbReference type="ARBA" id="ARBA00023002"/>
    </source>
</evidence>
<evidence type="ECO:0000259" key="7">
    <source>
        <dbReference type="SMART" id="SM00861"/>
    </source>
</evidence>
<dbReference type="InterPro" id="IPR029061">
    <property type="entry name" value="THDP-binding"/>
</dbReference>
<protein>
    <recommendedName>
        <fullName evidence="6">2-oxoglutarate dehydrogenase E1 component</fullName>
        <ecNumber evidence="6">1.2.4.2</ecNumber>
    </recommendedName>
    <alternativeName>
        <fullName evidence="6">Alpha-ketoglutarate dehydrogenase</fullName>
    </alternativeName>
</protein>
<dbReference type="GO" id="GO:0004591">
    <property type="term" value="F:oxoglutarate dehydrogenase (succinyl-transferring) activity"/>
    <property type="evidence" value="ECO:0007669"/>
    <property type="project" value="UniProtKB-UniRule"/>
</dbReference>
<dbReference type="GO" id="GO:0045252">
    <property type="term" value="C:oxoglutarate dehydrogenase complex"/>
    <property type="evidence" value="ECO:0007669"/>
    <property type="project" value="TreeGrafter"/>
</dbReference>
<dbReference type="InterPro" id="IPR001017">
    <property type="entry name" value="DH_E1"/>
</dbReference>
<keyword evidence="2 6" id="KW-0560">Oxidoreductase</keyword>
<comment type="similarity">
    <text evidence="6">Belongs to the alpha-ketoglutarate dehydrogenase family.</text>
</comment>
<organism evidence="8 9">
    <name type="scientific">Oceanobacillus sojae</name>
    <dbReference type="NCBI Taxonomy" id="582851"/>
    <lineage>
        <taxon>Bacteria</taxon>
        <taxon>Bacillati</taxon>
        <taxon>Bacillota</taxon>
        <taxon>Bacilli</taxon>
        <taxon>Bacillales</taxon>
        <taxon>Bacillaceae</taxon>
        <taxon>Oceanobacillus</taxon>
    </lineage>
</organism>
<dbReference type="GO" id="GO:0006099">
    <property type="term" value="P:tricarboxylic acid cycle"/>
    <property type="evidence" value="ECO:0007669"/>
    <property type="project" value="TreeGrafter"/>
</dbReference>
<comment type="catalytic activity">
    <reaction evidence="5 6">
        <text>N(6)-[(R)-lipoyl]-L-lysyl-[protein] + 2-oxoglutarate + H(+) = N(6)-[(R)-S(8)-succinyldihydrolipoyl]-L-lysyl-[protein] + CO2</text>
        <dbReference type="Rhea" id="RHEA:12188"/>
        <dbReference type="Rhea" id="RHEA-COMP:10474"/>
        <dbReference type="Rhea" id="RHEA-COMP:20092"/>
        <dbReference type="ChEBI" id="CHEBI:15378"/>
        <dbReference type="ChEBI" id="CHEBI:16526"/>
        <dbReference type="ChEBI" id="CHEBI:16810"/>
        <dbReference type="ChEBI" id="CHEBI:83099"/>
        <dbReference type="ChEBI" id="CHEBI:83120"/>
        <dbReference type="EC" id="1.2.4.2"/>
    </reaction>
</comment>
<keyword evidence="3 6" id="KW-0786">Thiamine pyrophosphate</keyword>
<evidence type="ECO:0000256" key="5">
    <source>
        <dbReference type="ARBA" id="ARBA00051911"/>
    </source>
</evidence>